<dbReference type="HAMAP" id="MF_00244">
    <property type="entry name" value="NaMN_adenylyltr"/>
    <property type="match status" value="1"/>
</dbReference>
<evidence type="ECO:0000256" key="4">
    <source>
        <dbReference type="ARBA" id="ARBA00022679"/>
    </source>
</evidence>
<evidence type="ECO:0000313" key="16">
    <source>
        <dbReference type="EMBL" id="CRX37011.1"/>
    </source>
</evidence>
<evidence type="ECO:0000313" key="17">
    <source>
        <dbReference type="Proteomes" id="UP000242141"/>
    </source>
</evidence>
<dbReference type="AlphaFoldDB" id="A0A0G7ZN34"/>
<dbReference type="Pfam" id="PF01467">
    <property type="entry name" value="CTP_transf_like"/>
    <property type="match status" value="1"/>
</dbReference>
<sequence>MKIGILGGTFNPFHRGHLSIVKNIKKEFGLKQIWIIPTYITVDKVFLIENISAQERYKIIKYTLKKLKINWIKLLNIEVKNHNVSYTYETLLKLKEKYPDNQFYFIMGEDRYQTFHTWYKYQEIQKLANIIVYRRFISGSYHNKFIDEKFIEFYDEIIYDISSTDILQNLRWDELLEPTKKYLAKRHFYLKTIVFNNLKFKRYQHSVSVASHAKRLAKNNRYRNLKQAYFAGLVHDLFKYHPRNYLIEYVSKNLKENEKLPPFPALHGYAASYWLENEYKLKDQKFLNAVKKHTTAAKKMTKLDKIVYVADKIASDRKGKKIGHERKQAYRNLNFTFAKLLKRQVEKLQDEGIKFEELDQNTKDAYLRYVLKLKSDKNIKKYYQNTKGDYENKWTSIKKINK</sequence>
<evidence type="ECO:0000256" key="5">
    <source>
        <dbReference type="ARBA" id="ARBA00022695"/>
    </source>
</evidence>
<comment type="catalytic activity">
    <reaction evidence="12 14">
        <text>nicotinate beta-D-ribonucleotide + ATP + H(+) = deamido-NAD(+) + diphosphate</text>
        <dbReference type="Rhea" id="RHEA:22860"/>
        <dbReference type="ChEBI" id="CHEBI:15378"/>
        <dbReference type="ChEBI" id="CHEBI:30616"/>
        <dbReference type="ChEBI" id="CHEBI:33019"/>
        <dbReference type="ChEBI" id="CHEBI:57502"/>
        <dbReference type="ChEBI" id="CHEBI:58437"/>
        <dbReference type="EC" id="2.7.7.18"/>
    </reaction>
</comment>
<dbReference type="PANTHER" id="PTHR39321:SF3">
    <property type="entry name" value="PHOSPHOPANTETHEINE ADENYLYLTRANSFERASE"/>
    <property type="match status" value="1"/>
</dbReference>
<keyword evidence="17" id="KW-1185">Reference proteome</keyword>
<evidence type="ECO:0000256" key="1">
    <source>
        <dbReference type="ARBA" id="ARBA00002324"/>
    </source>
</evidence>
<dbReference type="Gene3D" id="3.40.50.620">
    <property type="entry name" value="HUPs"/>
    <property type="match status" value="1"/>
</dbReference>
<evidence type="ECO:0000256" key="12">
    <source>
        <dbReference type="ARBA" id="ARBA00048721"/>
    </source>
</evidence>
<dbReference type="CDD" id="cd02165">
    <property type="entry name" value="NMNAT"/>
    <property type="match status" value="1"/>
</dbReference>
<comment type="pathway">
    <text evidence="2 14">Cofactor biosynthesis; NAD(+) biosynthesis; deamido-NAD(+) from nicotinate D-ribonucleotide: step 1/1.</text>
</comment>
<evidence type="ECO:0000256" key="6">
    <source>
        <dbReference type="ARBA" id="ARBA00022723"/>
    </source>
</evidence>
<dbReference type="InterPro" id="IPR005248">
    <property type="entry name" value="NadD/NMNAT"/>
</dbReference>
<dbReference type="GO" id="GO:0009435">
    <property type="term" value="P:NAD+ biosynthetic process"/>
    <property type="evidence" value="ECO:0007669"/>
    <property type="project" value="UniProtKB-UniRule"/>
</dbReference>
<evidence type="ECO:0000256" key="8">
    <source>
        <dbReference type="ARBA" id="ARBA00022801"/>
    </source>
</evidence>
<keyword evidence="5 14" id="KW-0548">Nucleotidyltransferase</keyword>
<dbReference type="GO" id="GO:0046872">
    <property type="term" value="F:metal ion binding"/>
    <property type="evidence" value="ECO:0007669"/>
    <property type="project" value="UniProtKB-KW"/>
</dbReference>
<proteinExistence type="inferred from homology"/>
<evidence type="ECO:0000256" key="3">
    <source>
        <dbReference type="ARBA" id="ARBA00022642"/>
    </source>
</evidence>
<dbReference type="SMART" id="SM00471">
    <property type="entry name" value="HDc"/>
    <property type="match status" value="1"/>
</dbReference>
<evidence type="ECO:0000256" key="2">
    <source>
        <dbReference type="ARBA" id="ARBA00005019"/>
    </source>
</evidence>
<dbReference type="InterPro" id="IPR003607">
    <property type="entry name" value="HD/PDEase_dom"/>
</dbReference>
<dbReference type="Gene3D" id="1.10.3210.10">
    <property type="entry name" value="Hypothetical protein af1432"/>
    <property type="match status" value="1"/>
</dbReference>
<dbReference type="GO" id="GO:0008803">
    <property type="term" value="F:bis(5'-nucleosyl)-tetraphosphatase (symmetrical) activity"/>
    <property type="evidence" value="ECO:0007669"/>
    <property type="project" value="UniProtKB-EC"/>
</dbReference>
<keyword evidence="6" id="KW-0479">Metal-binding</keyword>
<evidence type="ECO:0000256" key="7">
    <source>
        <dbReference type="ARBA" id="ARBA00022741"/>
    </source>
</evidence>
<dbReference type="InterPro" id="IPR005249">
    <property type="entry name" value="YqeK"/>
</dbReference>
<evidence type="ECO:0000256" key="11">
    <source>
        <dbReference type="ARBA" id="ARBA00023027"/>
    </source>
</evidence>
<dbReference type="SUPFAM" id="SSF52374">
    <property type="entry name" value="Nucleotidylyl transferase"/>
    <property type="match status" value="1"/>
</dbReference>
<keyword evidence="10" id="KW-0408">Iron</keyword>
<dbReference type="PROSITE" id="PS51831">
    <property type="entry name" value="HD"/>
    <property type="match status" value="1"/>
</dbReference>
<keyword evidence="9 14" id="KW-0067">ATP-binding</keyword>
<keyword evidence="3 14" id="KW-0662">Pyridine nucleotide biosynthesis</keyword>
<dbReference type="NCBIfam" id="TIGR00488">
    <property type="entry name" value="bis(5'-nucleosyl)-tetraphosphatase (symmetrical) YqeK"/>
    <property type="match status" value="1"/>
</dbReference>
<accession>A0A0G7ZN34</accession>
<organism evidence="16 17">
    <name type="scientific">Candidatus Hepatoplasma crinochetorum</name>
    <dbReference type="NCBI Taxonomy" id="295596"/>
    <lineage>
        <taxon>Bacteria</taxon>
        <taxon>Bacillati</taxon>
        <taxon>Mycoplasmatota</taxon>
        <taxon>Mollicutes</taxon>
        <taxon>Candidatus Hepatoplasmataceae</taxon>
        <taxon>Candidatus Hepatoplasma</taxon>
    </lineage>
</organism>
<keyword evidence="8" id="KW-0378">Hydrolase</keyword>
<keyword evidence="11 14" id="KW-0520">NAD</keyword>
<evidence type="ECO:0000256" key="10">
    <source>
        <dbReference type="ARBA" id="ARBA00023004"/>
    </source>
</evidence>
<dbReference type="Pfam" id="PF01966">
    <property type="entry name" value="HD"/>
    <property type="match status" value="1"/>
</dbReference>
<feature type="domain" description="HD" evidence="15">
    <location>
        <begin position="202"/>
        <end position="316"/>
    </location>
</feature>
<dbReference type="UniPathway" id="UPA00253">
    <property type="reaction ID" value="UER00332"/>
</dbReference>
<dbReference type="EMBL" id="CWGI01000001">
    <property type="protein sequence ID" value="CRX37011.1"/>
    <property type="molecule type" value="Genomic_DNA"/>
</dbReference>
<comment type="catalytic activity">
    <reaction evidence="13">
        <text>P(1),P(4)-bis(5'-adenosyl) tetraphosphate + H2O = 2 ADP + 2 H(+)</text>
        <dbReference type="Rhea" id="RHEA:24252"/>
        <dbReference type="ChEBI" id="CHEBI:15377"/>
        <dbReference type="ChEBI" id="CHEBI:15378"/>
        <dbReference type="ChEBI" id="CHEBI:58141"/>
        <dbReference type="ChEBI" id="CHEBI:456216"/>
        <dbReference type="EC" id="3.6.1.41"/>
    </reaction>
</comment>
<dbReference type="GO" id="GO:0005524">
    <property type="term" value="F:ATP binding"/>
    <property type="evidence" value="ECO:0007669"/>
    <property type="project" value="UniProtKB-KW"/>
</dbReference>
<dbReference type="InterPro" id="IPR006674">
    <property type="entry name" value="HD_domain"/>
</dbReference>
<evidence type="ECO:0000259" key="15">
    <source>
        <dbReference type="PROSITE" id="PS51831"/>
    </source>
</evidence>
<dbReference type="EC" id="2.7.7.18" evidence="14"/>
<reference evidence="17" key="1">
    <citation type="submission" date="2015-05" db="EMBL/GenBank/DDBJ databases">
        <authorList>
            <person name="Collingro A."/>
        </authorList>
    </citation>
    <scope>NUCLEOTIDE SEQUENCE [LARGE SCALE GENOMIC DNA]</scope>
    <source>
        <strain evidence="17">Ps</strain>
    </source>
</reference>
<dbReference type="NCBIfam" id="TIGR00482">
    <property type="entry name" value="nicotinate (nicotinamide) nucleotide adenylyltransferase"/>
    <property type="match status" value="1"/>
</dbReference>
<evidence type="ECO:0000256" key="9">
    <source>
        <dbReference type="ARBA" id="ARBA00022840"/>
    </source>
</evidence>
<dbReference type="InterPro" id="IPR004821">
    <property type="entry name" value="Cyt_trans-like"/>
</dbReference>
<dbReference type="Proteomes" id="UP000242141">
    <property type="component" value="Unassembled WGS sequence"/>
</dbReference>
<name>A0A0G7ZN34_9MOLU</name>
<dbReference type="NCBIfam" id="TIGR00125">
    <property type="entry name" value="cyt_tran_rel"/>
    <property type="match status" value="1"/>
</dbReference>
<comment type="function">
    <text evidence="1 14">Catalyzes the reversible adenylation of nicotinate mononucleotide (NaMN) to nicotinic acid adenine dinucleotide (NaAD).</text>
</comment>
<gene>
    <name evidence="14" type="primary">nadD</name>
    <name evidence="16" type="ORF">HEPPS_02110</name>
</gene>
<keyword evidence="7 14" id="KW-0547">Nucleotide-binding</keyword>
<dbReference type="CDD" id="cd00077">
    <property type="entry name" value="HDc"/>
    <property type="match status" value="1"/>
</dbReference>
<comment type="similarity">
    <text evidence="14">Belongs to the NadD family.</text>
</comment>
<protein>
    <recommendedName>
        <fullName evidence="14">Probable nicotinate-nucleotide adenylyltransferase</fullName>
        <ecNumber evidence="14">2.7.7.18</ecNumber>
    </recommendedName>
    <alternativeName>
        <fullName evidence="14">Deamido-NAD(+) diphosphorylase</fullName>
    </alternativeName>
    <alternativeName>
        <fullName evidence="14">Deamido-NAD(+) pyrophosphorylase</fullName>
    </alternativeName>
    <alternativeName>
        <fullName evidence="14">Nicotinate mononucleotide adenylyltransferase</fullName>
        <shortName evidence="14">NaMN adenylyltransferase</shortName>
    </alternativeName>
</protein>
<evidence type="ECO:0000256" key="14">
    <source>
        <dbReference type="HAMAP-Rule" id="MF_00244"/>
    </source>
</evidence>
<dbReference type="InterPro" id="IPR014729">
    <property type="entry name" value="Rossmann-like_a/b/a_fold"/>
</dbReference>
<keyword evidence="4 14" id="KW-0808">Transferase</keyword>
<dbReference type="GO" id="GO:0004515">
    <property type="term" value="F:nicotinate-nucleotide adenylyltransferase activity"/>
    <property type="evidence" value="ECO:0007669"/>
    <property type="project" value="UniProtKB-UniRule"/>
</dbReference>
<dbReference type="SUPFAM" id="SSF109604">
    <property type="entry name" value="HD-domain/PDEase-like"/>
    <property type="match status" value="1"/>
</dbReference>
<evidence type="ECO:0000256" key="13">
    <source>
        <dbReference type="ARBA" id="ARBA00049417"/>
    </source>
</evidence>
<dbReference type="PANTHER" id="PTHR39321">
    <property type="entry name" value="NICOTINATE-NUCLEOTIDE ADENYLYLTRANSFERASE-RELATED"/>
    <property type="match status" value="1"/>
</dbReference>